<organism evidence="1">
    <name type="scientific">marine sediment metagenome</name>
    <dbReference type="NCBI Taxonomy" id="412755"/>
    <lineage>
        <taxon>unclassified sequences</taxon>
        <taxon>metagenomes</taxon>
        <taxon>ecological metagenomes</taxon>
    </lineage>
</organism>
<evidence type="ECO:0000313" key="1">
    <source>
        <dbReference type="EMBL" id="KKM69778.1"/>
    </source>
</evidence>
<dbReference type="AlphaFoldDB" id="A0A0F9JJM2"/>
<proteinExistence type="predicted"/>
<sequence>MSKVEETNDMLEDKIRNIFQTKEGKTFLKQNKERLIKEAKTNTGWFSDEEDVSWDLEKEI</sequence>
<protein>
    <submittedName>
        <fullName evidence="1">Uncharacterized protein</fullName>
    </submittedName>
</protein>
<accession>A0A0F9JJM2</accession>
<dbReference type="EMBL" id="LAZR01009932">
    <property type="protein sequence ID" value="KKM69778.1"/>
    <property type="molecule type" value="Genomic_DNA"/>
</dbReference>
<comment type="caution">
    <text evidence="1">The sequence shown here is derived from an EMBL/GenBank/DDBJ whole genome shotgun (WGS) entry which is preliminary data.</text>
</comment>
<gene>
    <name evidence="1" type="ORF">LCGC14_1447310</name>
</gene>
<name>A0A0F9JJM2_9ZZZZ</name>
<reference evidence="1" key="1">
    <citation type="journal article" date="2015" name="Nature">
        <title>Complex archaea that bridge the gap between prokaryotes and eukaryotes.</title>
        <authorList>
            <person name="Spang A."/>
            <person name="Saw J.H."/>
            <person name="Jorgensen S.L."/>
            <person name="Zaremba-Niedzwiedzka K."/>
            <person name="Martijn J."/>
            <person name="Lind A.E."/>
            <person name="van Eijk R."/>
            <person name="Schleper C."/>
            <person name="Guy L."/>
            <person name="Ettema T.J."/>
        </authorList>
    </citation>
    <scope>NUCLEOTIDE SEQUENCE</scope>
</reference>